<dbReference type="SUPFAM" id="SSF53822">
    <property type="entry name" value="Periplasmic binding protein-like I"/>
    <property type="match status" value="1"/>
</dbReference>
<proteinExistence type="predicted"/>
<protein>
    <submittedName>
        <fullName evidence="1">Aliphatic amidase expression-regulating protein</fullName>
    </submittedName>
</protein>
<dbReference type="Pfam" id="PF13433">
    <property type="entry name" value="Peripla_BP_5"/>
    <property type="match status" value="1"/>
</dbReference>
<evidence type="ECO:0000313" key="2">
    <source>
        <dbReference type="Proteomes" id="UP000490535"/>
    </source>
</evidence>
<evidence type="ECO:0000313" key="1">
    <source>
        <dbReference type="EMBL" id="KAF1015337.1"/>
    </source>
</evidence>
<comment type="caution">
    <text evidence="1">The sequence shown here is derived from an EMBL/GenBank/DDBJ whole genome shotgun (WGS) entry which is preliminary data.</text>
</comment>
<accession>A0A833PB14</accession>
<dbReference type="InterPro" id="IPR028082">
    <property type="entry name" value="Peripla_BP_I"/>
</dbReference>
<name>A0A833PB14_ACIBZ</name>
<dbReference type="PANTHER" id="PTHR47628">
    <property type="match status" value="1"/>
</dbReference>
<dbReference type="Proteomes" id="UP000490535">
    <property type="component" value="Unassembled WGS sequence"/>
</dbReference>
<dbReference type="AlphaFoldDB" id="A0A833PB14"/>
<sequence>MQQKKILISVGILYSTSGSYGHIGKEMLNGILLAIDEINQDSNSTVYLQPIIYNPEGDLNKYYEYCHKLLHEHQVKHIVGCYTSASRKIILPLIESANALLWHSPRYEGFEASYNVIYLGACPNQNFLPLLDWVYSQQESPQFFHVGSNYIWSWEMDRILRESIEENSGQLIDSQMLRVNDLNVEDIIEKIKILKPTTLLVTLVGTSAYHFYQALYSALDEASYNNILKLSLTLCEPEVAIQDSCVVEDYIVSAVWFKTLVLSENVEFIKKFNQRFGQDAHPSVDSVMAWVAGHMIANVIDYTGDNNIDVLKKYISNVRVNTPMGMIQIDPENNHTYLEPKFARCQKGNFNIFWQSNSLFKPDPWLSTAELQQSNLFKDG</sequence>
<organism evidence="1 2">
    <name type="scientific">Acinetobacter bereziniae</name>
    <name type="common">Acinetobacter genomosp. 10</name>
    <dbReference type="NCBI Taxonomy" id="106648"/>
    <lineage>
        <taxon>Bacteria</taxon>
        <taxon>Pseudomonadati</taxon>
        <taxon>Pseudomonadota</taxon>
        <taxon>Gammaproteobacteria</taxon>
        <taxon>Moraxellales</taxon>
        <taxon>Moraxellaceae</taxon>
        <taxon>Acinetobacter</taxon>
    </lineage>
</organism>
<dbReference type="EMBL" id="WNDP01000220">
    <property type="protein sequence ID" value="KAF1015337.1"/>
    <property type="molecule type" value="Genomic_DNA"/>
</dbReference>
<gene>
    <name evidence="1" type="primary">amiC_2</name>
    <name evidence="1" type="ORF">GAK29_04603</name>
</gene>
<dbReference type="Gene3D" id="3.40.50.2300">
    <property type="match status" value="2"/>
</dbReference>
<dbReference type="PANTHER" id="PTHR47628:SF1">
    <property type="entry name" value="ALIPHATIC AMIDASE EXPRESSION-REGULATING PROTEIN"/>
    <property type="match status" value="1"/>
</dbReference>
<reference evidence="2" key="1">
    <citation type="journal article" date="2020" name="MBio">
        <title>Horizontal gene transfer to a defensive symbiont with a reduced genome amongst a multipartite beetle microbiome.</title>
        <authorList>
            <person name="Waterworth S.C."/>
            <person name="Florez L.V."/>
            <person name="Rees E.R."/>
            <person name="Hertweck C."/>
            <person name="Kaltenpoth M."/>
            <person name="Kwan J.C."/>
        </authorList>
    </citation>
    <scope>NUCLEOTIDE SEQUENCE [LARGE SCALE GENOMIC DNA]</scope>
</reference>